<keyword evidence="17" id="KW-1185">Reference proteome</keyword>
<feature type="chain" id="PRO_5013132881" evidence="13">
    <location>
        <begin position="21"/>
        <end position="698"/>
    </location>
</feature>
<dbReference type="Pfam" id="PF00593">
    <property type="entry name" value="TonB_dep_Rec_b-barrel"/>
    <property type="match status" value="1"/>
</dbReference>
<evidence type="ECO:0000256" key="4">
    <source>
        <dbReference type="ARBA" id="ARBA00022496"/>
    </source>
</evidence>
<dbReference type="PROSITE" id="PS52016">
    <property type="entry name" value="TONB_DEPENDENT_REC_3"/>
    <property type="match status" value="1"/>
</dbReference>
<evidence type="ECO:0000259" key="14">
    <source>
        <dbReference type="Pfam" id="PF00593"/>
    </source>
</evidence>
<feature type="domain" description="TonB-dependent receptor-like beta-barrel" evidence="14">
    <location>
        <begin position="269"/>
        <end position="664"/>
    </location>
</feature>
<evidence type="ECO:0000256" key="2">
    <source>
        <dbReference type="ARBA" id="ARBA00022448"/>
    </source>
</evidence>
<dbReference type="PANTHER" id="PTHR32552:SF81">
    <property type="entry name" value="TONB-DEPENDENT OUTER MEMBRANE RECEPTOR"/>
    <property type="match status" value="1"/>
</dbReference>
<dbReference type="PANTHER" id="PTHR32552">
    <property type="entry name" value="FERRICHROME IRON RECEPTOR-RELATED"/>
    <property type="match status" value="1"/>
</dbReference>
<keyword evidence="4" id="KW-0410">Iron transport</keyword>
<proteinExistence type="inferred from homology"/>
<gene>
    <name evidence="16" type="ORF">SAMN05444274_106271</name>
</gene>
<evidence type="ECO:0000256" key="7">
    <source>
        <dbReference type="ARBA" id="ARBA00023065"/>
    </source>
</evidence>
<evidence type="ECO:0000256" key="3">
    <source>
        <dbReference type="ARBA" id="ARBA00022452"/>
    </source>
</evidence>
<evidence type="ECO:0000256" key="11">
    <source>
        <dbReference type="PROSITE-ProRule" id="PRU01360"/>
    </source>
</evidence>
<name>A0A1M5CUE3_9BACT</name>
<evidence type="ECO:0000256" key="6">
    <source>
        <dbReference type="ARBA" id="ARBA00023004"/>
    </source>
</evidence>
<dbReference type="SUPFAM" id="SSF56935">
    <property type="entry name" value="Porins"/>
    <property type="match status" value="1"/>
</dbReference>
<comment type="similarity">
    <text evidence="11 12">Belongs to the TonB-dependent receptor family.</text>
</comment>
<evidence type="ECO:0000313" key="17">
    <source>
        <dbReference type="Proteomes" id="UP000184164"/>
    </source>
</evidence>
<dbReference type="InterPro" id="IPR039426">
    <property type="entry name" value="TonB-dep_rcpt-like"/>
</dbReference>
<reference evidence="16 17" key="1">
    <citation type="submission" date="2016-11" db="EMBL/GenBank/DDBJ databases">
        <authorList>
            <person name="Jaros S."/>
            <person name="Januszkiewicz K."/>
            <person name="Wedrychowicz H."/>
        </authorList>
    </citation>
    <scope>NUCLEOTIDE SEQUENCE [LARGE SCALE GENOMIC DNA]</scope>
    <source>
        <strain evidence="16 17">DSM 26910</strain>
    </source>
</reference>
<dbReference type="InterPro" id="IPR000531">
    <property type="entry name" value="Beta-barrel_TonB"/>
</dbReference>
<evidence type="ECO:0000256" key="12">
    <source>
        <dbReference type="RuleBase" id="RU003357"/>
    </source>
</evidence>
<keyword evidence="3 11" id="KW-1134">Transmembrane beta strand</keyword>
<keyword evidence="6" id="KW-0408">Iron</keyword>
<dbReference type="Gene3D" id="2.40.170.20">
    <property type="entry name" value="TonB-dependent receptor, beta-barrel domain"/>
    <property type="match status" value="1"/>
</dbReference>
<evidence type="ECO:0000256" key="10">
    <source>
        <dbReference type="ARBA" id="ARBA00023237"/>
    </source>
</evidence>
<comment type="subcellular location">
    <subcellularLocation>
        <location evidence="1 11">Cell outer membrane</location>
        <topology evidence="1 11">Multi-pass membrane protein</topology>
    </subcellularLocation>
</comment>
<evidence type="ECO:0000256" key="8">
    <source>
        <dbReference type="ARBA" id="ARBA00023077"/>
    </source>
</evidence>
<dbReference type="RefSeq" id="WP_083570775.1">
    <property type="nucleotide sequence ID" value="NZ_FQUM01000006.1"/>
</dbReference>
<dbReference type="OrthoDB" id="9775095at2"/>
<evidence type="ECO:0000256" key="5">
    <source>
        <dbReference type="ARBA" id="ARBA00022692"/>
    </source>
</evidence>
<sequence length="698" mass="80091">MKKLLLLILTISFFQVNTFARETEQDSIKKYKLDEIVIQSPKYNRNVFEIPAAASMIPERLIENNRVESLTDISTLIPNFFMPDYGSKLTSPVYIRGVGNRINTPSVGLYVDEIPYFEKAAFNFDFYNVERIEVLRGPQGTLYGRNTMGGLINVITNKPRDKRATTVSVDYGNYNQIRSNITHNQPIGKKVALQGSLNQRHNDGFYNNTFSNTEVDKINSYSGQLKALFTPSKKFNALANIQYEDSRQGGYPYALFDEEKMTAGEISYDKESLYNRKLLSAGLNLKYTATDFSVRAVSSFQSLDDFQEIDQDFTPESLFFVVQDQQLQMLAQEINIESNQNGNYNWLFGAFGFKQLLDKAVTVEYGEDGLVKYKIPLSEYYYTKTYNNSNSGVAFFHQSTLDLGGFTFSAGIRADYEKATLDYADDRVRNGNSTRAEEFDSDMDFFEILPKVALKYSINEYLVPYVTVAKGYNSGGFNSTFEDDENRTFDPEQSWNYEAGLKAKWLQQRIYANLAFFYIDWTNQQVYQTVPSGTGSMLTNAGKSESKGVELELKALPAQNFETWLTFGYNEAKFIDYVKNENQDYSGNYLPYVPKYSFNVGGNYMVNVRAKWLDRVRFNLSYNGFGKHYWHESNEAYQNFYGLLNHRINFEKNNVVFSFWGKNILNADYNSFYFQALGNSYAQIGKPATFGVNLKVTF</sequence>
<dbReference type="EMBL" id="FQUM01000006">
    <property type="protein sequence ID" value="SHF58370.1"/>
    <property type="molecule type" value="Genomic_DNA"/>
</dbReference>
<protein>
    <submittedName>
        <fullName evidence="16">Outer membrane receptor proteins, mostly Fe transport</fullName>
    </submittedName>
</protein>
<keyword evidence="2 11" id="KW-0813">Transport</keyword>
<keyword evidence="5 11" id="KW-0812">Transmembrane</keyword>
<dbReference type="GO" id="GO:0006826">
    <property type="term" value="P:iron ion transport"/>
    <property type="evidence" value="ECO:0007669"/>
    <property type="project" value="UniProtKB-KW"/>
</dbReference>
<accession>A0A1M5CUE3</accession>
<feature type="domain" description="TonB-dependent receptor plug" evidence="15">
    <location>
        <begin position="48"/>
        <end position="150"/>
    </location>
</feature>
<feature type="signal peptide" evidence="13">
    <location>
        <begin position="1"/>
        <end position="20"/>
    </location>
</feature>
<dbReference type="InterPro" id="IPR012910">
    <property type="entry name" value="Plug_dom"/>
</dbReference>
<keyword evidence="8 12" id="KW-0798">TonB box</keyword>
<evidence type="ECO:0000259" key="15">
    <source>
        <dbReference type="Pfam" id="PF07715"/>
    </source>
</evidence>
<dbReference type="Pfam" id="PF07715">
    <property type="entry name" value="Plug"/>
    <property type="match status" value="1"/>
</dbReference>
<dbReference type="STRING" id="1484053.SAMN05444274_106271"/>
<evidence type="ECO:0000313" key="16">
    <source>
        <dbReference type="EMBL" id="SHF58370.1"/>
    </source>
</evidence>
<keyword evidence="9 11" id="KW-0472">Membrane</keyword>
<keyword evidence="13" id="KW-0732">Signal</keyword>
<dbReference type="Proteomes" id="UP000184164">
    <property type="component" value="Unassembled WGS sequence"/>
</dbReference>
<keyword evidence="7" id="KW-0406">Ion transport</keyword>
<keyword evidence="16" id="KW-0675">Receptor</keyword>
<dbReference type="AlphaFoldDB" id="A0A1M5CUE3"/>
<dbReference type="GO" id="GO:0009279">
    <property type="term" value="C:cell outer membrane"/>
    <property type="evidence" value="ECO:0007669"/>
    <property type="project" value="UniProtKB-SubCell"/>
</dbReference>
<organism evidence="16 17">
    <name type="scientific">Mariniphaga anaerophila</name>
    <dbReference type="NCBI Taxonomy" id="1484053"/>
    <lineage>
        <taxon>Bacteria</taxon>
        <taxon>Pseudomonadati</taxon>
        <taxon>Bacteroidota</taxon>
        <taxon>Bacteroidia</taxon>
        <taxon>Marinilabiliales</taxon>
        <taxon>Prolixibacteraceae</taxon>
        <taxon>Mariniphaga</taxon>
    </lineage>
</organism>
<evidence type="ECO:0000256" key="1">
    <source>
        <dbReference type="ARBA" id="ARBA00004571"/>
    </source>
</evidence>
<evidence type="ECO:0000256" key="13">
    <source>
        <dbReference type="SAM" id="SignalP"/>
    </source>
</evidence>
<evidence type="ECO:0000256" key="9">
    <source>
        <dbReference type="ARBA" id="ARBA00023136"/>
    </source>
</evidence>
<keyword evidence="10 11" id="KW-0998">Cell outer membrane</keyword>
<dbReference type="InterPro" id="IPR036942">
    <property type="entry name" value="Beta-barrel_TonB_sf"/>
</dbReference>